<dbReference type="Gene3D" id="3.10.20.90">
    <property type="entry name" value="Phosphatidylinositol 3-kinase Catalytic Subunit, Chain A, domain 1"/>
    <property type="match status" value="1"/>
</dbReference>
<dbReference type="AlphaFoldDB" id="A0A238FH84"/>
<protein>
    <submittedName>
        <fullName evidence="6">BQ2448_7097 protein</fullName>
    </submittedName>
</protein>
<keyword evidence="3 4" id="KW-0175">Coiled coil</keyword>
<dbReference type="SUPFAM" id="SSF54236">
    <property type="entry name" value="Ubiquitin-like"/>
    <property type="match status" value="1"/>
</dbReference>
<reference evidence="7" key="1">
    <citation type="submission" date="2016-09" db="EMBL/GenBank/DDBJ databases">
        <authorList>
            <person name="Jeantristanb JTB J.-T."/>
            <person name="Ricardo R."/>
        </authorList>
    </citation>
    <scope>NUCLEOTIDE SEQUENCE [LARGE SCALE GENOMIC DNA]</scope>
</reference>
<evidence type="ECO:0000256" key="2">
    <source>
        <dbReference type="ARBA" id="ARBA00022490"/>
    </source>
</evidence>
<evidence type="ECO:0000256" key="3">
    <source>
        <dbReference type="ARBA" id="ARBA00023054"/>
    </source>
</evidence>
<dbReference type="PANTHER" id="PTHR46340:SF1">
    <property type="entry name" value="UBX DOMAIN-CONTAINING PROTEIN 1"/>
    <property type="match status" value="1"/>
</dbReference>
<dbReference type="InterPro" id="IPR015940">
    <property type="entry name" value="UBA"/>
</dbReference>
<dbReference type="SUPFAM" id="SSF46934">
    <property type="entry name" value="UBA-like"/>
    <property type="match status" value="1"/>
</dbReference>
<organism evidence="6 7">
    <name type="scientific">Microbotryum intermedium</name>
    <dbReference type="NCBI Taxonomy" id="269621"/>
    <lineage>
        <taxon>Eukaryota</taxon>
        <taxon>Fungi</taxon>
        <taxon>Dikarya</taxon>
        <taxon>Basidiomycota</taxon>
        <taxon>Pucciniomycotina</taxon>
        <taxon>Microbotryomycetes</taxon>
        <taxon>Microbotryales</taxon>
        <taxon>Microbotryaceae</taxon>
        <taxon>Microbotryum</taxon>
    </lineage>
</organism>
<feature type="coiled-coil region" evidence="4">
    <location>
        <begin position="135"/>
        <end position="199"/>
    </location>
</feature>
<dbReference type="InterPro" id="IPR029071">
    <property type="entry name" value="Ubiquitin-like_domsf"/>
</dbReference>
<keyword evidence="2" id="KW-0963">Cytoplasm</keyword>
<evidence type="ECO:0000259" key="5">
    <source>
        <dbReference type="PROSITE" id="PS50033"/>
    </source>
</evidence>
<evidence type="ECO:0000256" key="4">
    <source>
        <dbReference type="SAM" id="Coils"/>
    </source>
</evidence>
<evidence type="ECO:0000256" key="1">
    <source>
        <dbReference type="ARBA" id="ARBA00004496"/>
    </source>
</evidence>
<dbReference type="Pfam" id="PF22562">
    <property type="entry name" value="UBA_7"/>
    <property type="match status" value="1"/>
</dbReference>
<dbReference type="InterPro" id="IPR001012">
    <property type="entry name" value="UBX_dom"/>
</dbReference>
<dbReference type="PROSITE" id="PS00028">
    <property type="entry name" value="ZINC_FINGER_C2H2_1"/>
    <property type="match status" value="1"/>
</dbReference>
<dbReference type="GO" id="GO:0005737">
    <property type="term" value="C:cytoplasm"/>
    <property type="evidence" value="ECO:0007669"/>
    <property type="project" value="UniProtKB-SubCell"/>
</dbReference>
<evidence type="ECO:0000313" key="7">
    <source>
        <dbReference type="Proteomes" id="UP000198372"/>
    </source>
</evidence>
<feature type="domain" description="UBX" evidence="5">
    <location>
        <begin position="252"/>
        <end position="324"/>
    </location>
</feature>
<sequence length="327" mass="34822">MSDKETLLSMGFFEAQVTKALAATKNAGLSQALDYIDEHANEPSAFWETPVEQAKSALVAAAGQHEEGDEEGAPGGAAEAKSLTCTDCGKRFRNHALASYHGEKSGHDNFEESTEEIAPLTEEERKAKLAELQERMLAKKKLQQAKDREEALKNDAIRRKAGKDQAQIKADMQLKAAQQEAAQRAKDKLEDAKARAAIKAQIEADKKARAEKAKKEKALRDGGVVDVGAEAAGGGTGSSSTGGAKTAAASAKTYDQTRLQIRVPSGAPLVHAVASTETLGQVVEWIREQTGLDEPSLSSAFPRKTYSPSEYGKTMTELGLAPSVSGP</sequence>
<gene>
    <name evidence="6" type="ORF">BQ2448_7097</name>
</gene>
<name>A0A238FH84_9BASI</name>
<dbReference type="OrthoDB" id="10254930at2759"/>
<dbReference type="SMART" id="SM00166">
    <property type="entry name" value="UBX"/>
    <property type="match status" value="1"/>
</dbReference>
<dbReference type="PROSITE" id="PS50033">
    <property type="entry name" value="UBX"/>
    <property type="match status" value="1"/>
</dbReference>
<dbReference type="PANTHER" id="PTHR46340">
    <property type="entry name" value="UBX DOMAIN-CONTAINING PROTEIN 1"/>
    <property type="match status" value="1"/>
</dbReference>
<dbReference type="GO" id="GO:1903094">
    <property type="term" value="P:negative regulation of protein K48-linked deubiquitination"/>
    <property type="evidence" value="ECO:0007669"/>
    <property type="project" value="TreeGrafter"/>
</dbReference>
<dbReference type="STRING" id="269621.A0A238FH84"/>
<proteinExistence type="predicted"/>
<dbReference type="Proteomes" id="UP000198372">
    <property type="component" value="Unassembled WGS sequence"/>
</dbReference>
<evidence type="ECO:0000313" key="6">
    <source>
        <dbReference type="EMBL" id="SCV73172.1"/>
    </source>
</evidence>
<dbReference type="GO" id="GO:0031397">
    <property type="term" value="P:negative regulation of protein ubiquitination"/>
    <property type="evidence" value="ECO:0007669"/>
    <property type="project" value="TreeGrafter"/>
</dbReference>
<dbReference type="InterPro" id="IPR013087">
    <property type="entry name" value="Znf_C2H2_type"/>
</dbReference>
<accession>A0A238FH84</accession>
<dbReference type="GO" id="GO:0032435">
    <property type="term" value="P:negative regulation of proteasomal ubiquitin-dependent protein catabolic process"/>
    <property type="evidence" value="ECO:0007669"/>
    <property type="project" value="TreeGrafter"/>
</dbReference>
<dbReference type="EMBL" id="FMSP01000017">
    <property type="protein sequence ID" value="SCV73172.1"/>
    <property type="molecule type" value="Genomic_DNA"/>
</dbReference>
<keyword evidence="7" id="KW-1185">Reference proteome</keyword>
<dbReference type="InterPro" id="IPR009060">
    <property type="entry name" value="UBA-like_sf"/>
</dbReference>
<dbReference type="GO" id="GO:0005634">
    <property type="term" value="C:nucleus"/>
    <property type="evidence" value="ECO:0007669"/>
    <property type="project" value="TreeGrafter"/>
</dbReference>
<dbReference type="Gene3D" id="1.10.8.10">
    <property type="entry name" value="DNA helicase RuvA subunit, C-terminal domain"/>
    <property type="match status" value="1"/>
</dbReference>
<comment type="subcellular location">
    <subcellularLocation>
        <location evidence="1">Cytoplasm</location>
    </subcellularLocation>
</comment>
<dbReference type="Pfam" id="PF00789">
    <property type="entry name" value="UBX"/>
    <property type="match status" value="1"/>
</dbReference>
<dbReference type="GO" id="GO:0036435">
    <property type="term" value="F:K48-linked polyubiquitin modification-dependent protein binding"/>
    <property type="evidence" value="ECO:0007669"/>
    <property type="project" value="TreeGrafter"/>
</dbReference>